<organism evidence="2 3">
    <name type="scientific">Dichanthelium oligosanthes</name>
    <dbReference type="NCBI Taxonomy" id="888268"/>
    <lineage>
        <taxon>Eukaryota</taxon>
        <taxon>Viridiplantae</taxon>
        <taxon>Streptophyta</taxon>
        <taxon>Embryophyta</taxon>
        <taxon>Tracheophyta</taxon>
        <taxon>Spermatophyta</taxon>
        <taxon>Magnoliopsida</taxon>
        <taxon>Liliopsida</taxon>
        <taxon>Poales</taxon>
        <taxon>Poaceae</taxon>
        <taxon>PACMAD clade</taxon>
        <taxon>Panicoideae</taxon>
        <taxon>Panicodae</taxon>
        <taxon>Paniceae</taxon>
        <taxon>Dichantheliinae</taxon>
        <taxon>Dichanthelium</taxon>
    </lineage>
</organism>
<dbReference type="EMBL" id="LWDX02029926">
    <property type="protein sequence ID" value="OEL28481.1"/>
    <property type="molecule type" value="Genomic_DNA"/>
</dbReference>
<proteinExistence type="predicted"/>
<feature type="compositionally biased region" description="Basic residues" evidence="1">
    <location>
        <begin position="8"/>
        <end position="26"/>
    </location>
</feature>
<protein>
    <submittedName>
        <fullName evidence="2">Uncharacterized protein</fullName>
    </submittedName>
</protein>
<sequence length="136" mass="14918">MLTAQVAPRRHHHRRGGPPNKKKRATKAASQSSVVSIHEEAPASSSMSYPPRYKSRSGSNQLEPISINCLESSEQVQVPPAALVQKKAKRKRKDLAKESSKHSIISLDSPTMGIRSKKPIPASSAMSTRSKRRLSL</sequence>
<gene>
    <name evidence="2" type="ORF">BAE44_0010499</name>
</gene>
<dbReference type="AlphaFoldDB" id="A0A1E5VTN8"/>
<feature type="region of interest" description="Disordered" evidence="1">
    <location>
        <begin position="1"/>
        <end position="60"/>
    </location>
</feature>
<evidence type="ECO:0000256" key="1">
    <source>
        <dbReference type="SAM" id="MobiDB-lite"/>
    </source>
</evidence>
<dbReference type="OrthoDB" id="695145at2759"/>
<comment type="caution">
    <text evidence="2">The sequence shown here is derived from an EMBL/GenBank/DDBJ whole genome shotgun (WGS) entry which is preliminary data.</text>
</comment>
<evidence type="ECO:0000313" key="3">
    <source>
        <dbReference type="Proteomes" id="UP000095767"/>
    </source>
</evidence>
<accession>A0A1E5VTN8</accession>
<evidence type="ECO:0000313" key="2">
    <source>
        <dbReference type="EMBL" id="OEL28481.1"/>
    </source>
</evidence>
<name>A0A1E5VTN8_9POAL</name>
<feature type="region of interest" description="Disordered" evidence="1">
    <location>
        <begin position="84"/>
        <end position="136"/>
    </location>
</feature>
<keyword evidence="3" id="KW-1185">Reference proteome</keyword>
<reference evidence="2 3" key="1">
    <citation type="submission" date="2016-09" db="EMBL/GenBank/DDBJ databases">
        <title>The draft genome of Dichanthelium oligosanthes: A C3 panicoid grass species.</title>
        <authorList>
            <person name="Studer A.J."/>
            <person name="Schnable J.C."/>
            <person name="Brutnell T.P."/>
        </authorList>
    </citation>
    <scope>NUCLEOTIDE SEQUENCE [LARGE SCALE GENOMIC DNA]</scope>
    <source>
        <strain evidence="3">cv. Kellogg 1175</strain>
        <tissue evidence="2">Leaf</tissue>
    </source>
</reference>
<dbReference type="Proteomes" id="UP000095767">
    <property type="component" value="Unassembled WGS sequence"/>
</dbReference>